<evidence type="ECO:0000256" key="1">
    <source>
        <dbReference type="ARBA" id="ARBA00022630"/>
    </source>
</evidence>
<dbReference type="Pfam" id="PF00724">
    <property type="entry name" value="Oxidored_FMN"/>
    <property type="match status" value="1"/>
</dbReference>
<name>A0A1G7L124_9RHOB</name>
<dbReference type="RefSeq" id="WP_089963311.1">
    <property type="nucleotide sequence ID" value="NZ_FNAV01000021.1"/>
</dbReference>
<evidence type="ECO:0000256" key="2">
    <source>
        <dbReference type="ARBA" id="ARBA00023002"/>
    </source>
</evidence>
<evidence type="ECO:0000259" key="3">
    <source>
        <dbReference type="Pfam" id="PF00724"/>
    </source>
</evidence>
<dbReference type="GO" id="GO:0016491">
    <property type="term" value="F:oxidoreductase activity"/>
    <property type="evidence" value="ECO:0007669"/>
    <property type="project" value="UniProtKB-KW"/>
</dbReference>
<dbReference type="Proteomes" id="UP000198994">
    <property type="component" value="Unassembled WGS sequence"/>
</dbReference>
<accession>A0A1G7L124</accession>
<keyword evidence="1" id="KW-0285">Flavoprotein</keyword>
<dbReference type="InterPro" id="IPR001155">
    <property type="entry name" value="OxRdtase_FMN_N"/>
</dbReference>
<reference evidence="5" key="1">
    <citation type="submission" date="2016-10" db="EMBL/GenBank/DDBJ databases">
        <authorList>
            <person name="Varghese N."/>
            <person name="Submissions S."/>
        </authorList>
    </citation>
    <scope>NUCLEOTIDE SEQUENCE [LARGE SCALE GENOMIC DNA]</scope>
    <source>
        <strain evidence="5">DSM 10146</strain>
    </source>
</reference>
<gene>
    <name evidence="4" type="ORF">SAMN04488105_1216</name>
</gene>
<protein>
    <submittedName>
        <fullName evidence="4">2,4-dienoyl-CoA reductase</fullName>
    </submittedName>
</protein>
<dbReference type="PANTHER" id="PTHR43656:SF2">
    <property type="entry name" value="BINDING OXIDOREDUCTASE, PUTATIVE (AFU_ORTHOLOGUE AFUA_2G08260)-RELATED"/>
    <property type="match status" value="1"/>
</dbReference>
<dbReference type="GO" id="GO:0010181">
    <property type="term" value="F:FMN binding"/>
    <property type="evidence" value="ECO:0007669"/>
    <property type="project" value="InterPro"/>
</dbReference>
<feature type="domain" description="NADH:flavin oxidoreductase/NADH oxidase N-terminal" evidence="3">
    <location>
        <begin position="19"/>
        <end position="338"/>
    </location>
</feature>
<organism evidence="4 5">
    <name type="scientific">Salipiger thiooxidans</name>
    <dbReference type="NCBI Taxonomy" id="282683"/>
    <lineage>
        <taxon>Bacteria</taxon>
        <taxon>Pseudomonadati</taxon>
        <taxon>Pseudomonadota</taxon>
        <taxon>Alphaproteobacteria</taxon>
        <taxon>Rhodobacterales</taxon>
        <taxon>Roseobacteraceae</taxon>
        <taxon>Salipiger</taxon>
    </lineage>
</organism>
<dbReference type="PANTHER" id="PTHR43656">
    <property type="entry name" value="BINDING OXIDOREDUCTASE, PUTATIVE (AFU_ORTHOLOGUE AFUA_2G08260)-RELATED"/>
    <property type="match status" value="1"/>
</dbReference>
<evidence type="ECO:0000313" key="5">
    <source>
        <dbReference type="Proteomes" id="UP000198994"/>
    </source>
</evidence>
<dbReference type="SUPFAM" id="SSF51395">
    <property type="entry name" value="FMN-linked oxidoreductases"/>
    <property type="match status" value="1"/>
</dbReference>
<dbReference type="AlphaFoldDB" id="A0A1G7L124"/>
<sequence>MPLSIYAAEPSAGPNCDALFTPLQLPCGARLKNRIVKSAMSDRLGDGTGHPTDAQIALYRRWSVGGAALSIVGEVQGDPRFAEASGNLVLDDRADPSRFARLAKEGAAGGGHLWLQLGHAGALTDPAIGTLKGPSALDLPGLTCGALDAEEIAALPRAFAHTARLAQEAGFGGVQIHAAHGFLLSQLLSPLFNRRGDEYGGPIGARLQIVIRIIDEVRSAVGPAFPIGIKINATDRLDGGLSEAEALHVVAALDHTSIDLIEISGGTYFPGAPATSEDRGAGAYFTAFARSARGVTTKPLLLTGGIKTRSQAGEIVAGGVADAVGLARAFAIAPDLPELWRCGDAATPSFPRFAAPPEGGVTAWYTMRIAEIADGHAALTSEDLGRAIEAYTEHETRKADIWRSHFDLG</sequence>
<keyword evidence="5" id="KW-1185">Reference proteome</keyword>
<dbReference type="InterPro" id="IPR051799">
    <property type="entry name" value="NADH_flavin_oxidoreductase"/>
</dbReference>
<dbReference type="Gene3D" id="3.20.20.70">
    <property type="entry name" value="Aldolase class I"/>
    <property type="match status" value="1"/>
</dbReference>
<dbReference type="OrthoDB" id="9784632at2"/>
<keyword evidence="2" id="KW-0560">Oxidoreductase</keyword>
<evidence type="ECO:0000313" key="4">
    <source>
        <dbReference type="EMBL" id="SDF43071.1"/>
    </source>
</evidence>
<dbReference type="EMBL" id="FNAV01000021">
    <property type="protein sequence ID" value="SDF43071.1"/>
    <property type="molecule type" value="Genomic_DNA"/>
</dbReference>
<dbReference type="InterPro" id="IPR013785">
    <property type="entry name" value="Aldolase_TIM"/>
</dbReference>
<dbReference type="STRING" id="282683.SAMN04488105_1216"/>
<proteinExistence type="predicted"/>